<name>A0AAE1ERS1_PETCI</name>
<feature type="non-terminal residue" evidence="5">
    <location>
        <position position="243"/>
    </location>
</feature>
<protein>
    <recommendedName>
        <fullName evidence="4">Peptidase M14 domain-containing protein</fullName>
    </recommendedName>
</protein>
<dbReference type="PANTHER" id="PTHR12756">
    <property type="entry name" value="CYTOSOLIC CARBOXYPEPTIDASE"/>
    <property type="match status" value="1"/>
</dbReference>
<dbReference type="PROSITE" id="PS52035">
    <property type="entry name" value="PEPTIDASE_M14"/>
    <property type="match status" value="1"/>
</dbReference>
<dbReference type="EMBL" id="JAWQEG010004799">
    <property type="protein sequence ID" value="KAK3860176.1"/>
    <property type="molecule type" value="Genomic_DNA"/>
</dbReference>
<comment type="similarity">
    <text evidence="2 3">Belongs to the peptidase M14 family.</text>
</comment>
<reference evidence="5" key="1">
    <citation type="submission" date="2023-10" db="EMBL/GenBank/DDBJ databases">
        <title>Genome assemblies of two species of porcelain crab, Petrolisthes cinctipes and Petrolisthes manimaculis (Anomura: Porcellanidae).</title>
        <authorList>
            <person name="Angst P."/>
        </authorList>
    </citation>
    <scope>NUCLEOTIDE SEQUENCE</scope>
    <source>
        <strain evidence="5">PB745_01</strain>
        <tissue evidence="5">Gill</tissue>
    </source>
</reference>
<dbReference type="GO" id="GO:0008270">
    <property type="term" value="F:zinc ion binding"/>
    <property type="evidence" value="ECO:0007669"/>
    <property type="project" value="InterPro"/>
</dbReference>
<evidence type="ECO:0000256" key="2">
    <source>
        <dbReference type="ARBA" id="ARBA00005988"/>
    </source>
</evidence>
<dbReference type="InterPro" id="IPR000834">
    <property type="entry name" value="Peptidase_M14"/>
</dbReference>
<evidence type="ECO:0000313" key="5">
    <source>
        <dbReference type="EMBL" id="KAK3860176.1"/>
    </source>
</evidence>
<dbReference type="SUPFAM" id="SSF53187">
    <property type="entry name" value="Zn-dependent exopeptidases"/>
    <property type="match status" value="1"/>
</dbReference>
<evidence type="ECO:0000256" key="1">
    <source>
        <dbReference type="ARBA" id="ARBA00001947"/>
    </source>
</evidence>
<dbReference type="InterPro" id="IPR050821">
    <property type="entry name" value="Cytosolic_carboxypeptidase"/>
</dbReference>
<sequence length="243" mass="27321">QRCGLTDEDLNRRWRAPNPTLHPTIYHAKSLLEYLVGVVGTRVRVFCDLHGHSRQKNVFMYGCSRSLSWWPPDKDQPDHPDFMLLPRLAQNCMATFSLSDCHFLIERAREATARVAVWRQFDIPMSYTMEASTCGCDQGPYKNQHLSTKQLLESGEGLCVALSYLTSSTPDIDNTNSPSNMELNRSTKVCDGVGVGVRKVVLSERSLGDFSSEVAAFWSADLLHDDDDLDSDEDLDLDLYGPV</sequence>
<feature type="domain" description="Peptidase M14" evidence="4">
    <location>
        <begin position="1"/>
        <end position="169"/>
    </location>
</feature>
<evidence type="ECO:0000313" key="6">
    <source>
        <dbReference type="Proteomes" id="UP001286313"/>
    </source>
</evidence>
<accession>A0AAE1ERS1</accession>
<dbReference type="Proteomes" id="UP001286313">
    <property type="component" value="Unassembled WGS sequence"/>
</dbReference>
<dbReference type="GO" id="GO:0004181">
    <property type="term" value="F:metallocarboxypeptidase activity"/>
    <property type="evidence" value="ECO:0007669"/>
    <property type="project" value="InterPro"/>
</dbReference>
<comment type="caution">
    <text evidence="5">The sequence shown here is derived from an EMBL/GenBank/DDBJ whole genome shotgun (WGS) entry which is preliminary data.</text>
</comment>
<proteinExistence type="inferred from homology"/>
<evidence type="ECO:0000256" key="3">
    <source>
        <dbReference type="PROSITE-ProRule" id="PRU01379"/>
    </source>
</evidence>
<comment type="cofactor">
    <cofactor evidence="1">
        <name>Zn(2+)</name>
        <dbReference type="ChEBI" id="CHEBI:29105"/>
    </cofactor>
</comment>
<feature type="active site" description="Proton donor/acceptor" evidence="3">
    <location>
        <position position="130"/>
    </location>
</feature>
<dbReference type="GO" id="GO:0006508">
    <property type="term" value="P:proteolysis"/>
    <property type="evidence" value="ECO:0007669"/>
    <property type="project" value="InterPro"/>
</dbReference>
<evidence type="ECO:0000259" key="4">
    <source>
        <dbReference type="PROSITE" id="PS52035"/>
    </source>
</evidence>
<dbReference type="AlphaFoldDB" id="A0AAE1ERS1"/>
<organism evidence="5 6">
    <name type="scientific">Petrolisthes cinctipes</name>
    <name type="common">Flat porcelain crab</name>
    <dbReference type="NCBI Taxonomy" id="88211"/>
    <lineage>
        <taxon>Eukaryota</taxon>
        <taxon>Metazoa</taxon>
        <taxon>Ecdysozoa</taxon>
        <taxon>Arthropoda</taxon>
        <taxon>Crustacea</taxon>
        <taxon>Multicrustacea</taxon>
        <taxon>Malacostraca</taxon>
        <taxon>Eumalacostraca</taxon>
        <taxon>Eucarida</taxon>
        <taxon>Decapoda</taxon>
        <taxon>Pleocyemata</taxon>
        <taxon>Anomura</taxon>
        <taxon>Galatheoidea</taxon>
        <taxon>Porcellanidae</taxon>
        <taxon>Petrolisthes</taxon>
    </lineage>
</organism>
<dbReference type="PANTHER" id="PTHR12756:SF11">
    <property type="entry name" value="CYTOSOLIC CARBOXYPEPTIDASE 1"/>
    <property type="match status" value="1"/>
</dbReference>
<keyword evidence="6" id="KW-1185">Reference proteome</keyword>
<dbReference type="Gene3D" id="3.40.630.10">
    <property type="entry name" value="Zn peptidases"/>
    <property type="match status" value="1"/>
</dbReference>
<gene>
    <name evidence="5" type="ORF">Pcinc_033759</name>
</gene>